<dbReference type="Gene3D" id="3.40.50.10330">
    <property type="entry name" value="Probable inorganic polyphosphate/atp-NAD kinase, domain 1"/>
    <property type="match status" value="1"/>
</dbReference>
<dbReference type="AlphaFoldDB" id="L7VLY5"/>
<keyword evidence="6" id="KW-0067">ATP-binding</keyword>
<dbReference type="GO" id="GO:0005524">
    <property type="term" value="F:ATP binding"/>
    <property type="evidence" value="ECO:0007669"/>
    <property type="project" value="UniProtKB-KW"/>
</dbReference>
<dbReference type="InterPro" id="IPR016064">
    <property type="entry name" value="NAD/diacylglycerol_kinase_sf"/>
</dbReference>
<dbReference type="KEGG" id="css:Cst_c22450"/>
<feature type="binding site" evidence="6">
    <location>
        <position position="154"/>
    </location>
    <ligand>
        <name>NAD(+)</name>
        <dbReference type="ChEBI" id="CHEBI:57540"/>
    </ligand>
</feature>
<dbReference type="InterPro" id="IPR017438">
    <property type="entry name" value="ATP-NAD_kinase_N"/>
</dbReference>
<feature type="binding site" evidence="6">
    <location>
        <begin position="143"/>
        <end position="144"/>
    </location>
    <ligand>
        <name>NAD(+)</name>
        <dbReference type="ChEBI" id="CHEBI:57540"/>
    </ligand>
</feature>
<keyword evidence="4 6" id="KW-0520">NAD</keyword>
<feature type="active site" description="Proton acceptor" evidence="6">
    <location>
        <position position="69"/>
    </location>
</feature>
<evidence type="ECO:0000256" key="2">
    <source>
        <dbReference type="ARBA" id="ARBA00022777"/>
    </source>
</evidence>
<accession>L7VLY5</accession>
<sequence>MGRKNIGLFVNRKKDKELKITGKIVNLILKYGMTPLLPRSISDDLGLREGYTESEMLGMSSFLISIGGDGTLLNMARTSYSHDIPLFGINLGTVGFLADVEINEIEKAVKRLADEDFEIKNRMVLSATVFRDNSAVFEGIAINDAVVNRDGLSRIIRLHVFVDDQFVDSFPGDGVIVSTPTGSTAYNLSAGGPIVQPDMEMMITTPICPHILYSRSFITSPDRKLRIIINDDYADSAILTMDGQEGFRVAAGDEIVVTRAPKDIKFVSFKDINFFDVLRAKIHDPVLKPIH</sequence>
<proteinExistence type="inferred from homology"/>
<dbReference type="PANTHER" id="PTHR20275">
    <property type="entry name" value="NAD KINASE"/>
    <property type="match status" value="1"/>
</dbReference>
<evidence type="ECO:0000256" key="6">
    <source>
        <dbReference type="HAMAP-Rule" id="MF_00361"/>
    </source>
</evidence>
<feature type="binding site" evidence="6">
    <location>
        <position position="244"/>
    </location>
    <ligand>
        <name>NAD(+)</name>
        <dbReference type="ChEBI" id="CHEBI:57540"/>
    </ligand>
</feature>
<comment type="similarity">
    <text evidence="6">Belongs to the NAD kinase family.</text>
</comment>
<keyword evidence="6" id="KW-0547">Nucleotide-binding</keyword>
<keyword evidence="8" id="KW-1185">Reference proteome</keyword>
<dbReference type="eggNOG" id="COG0061">
    <property type="taxonomic scope" value="Bacteria"/>
</dbReference>
<dbReference type="InterPro" id="IPR002504">
    <property type="entry name" value="NADK"/>
</dbReference>
<name>L7VLY5_THES1</name>
<dbReference type="GO" id="GO:0051287">
    <property type="term" value="F:NAD binding"/>
    <property type="evidence" value="ECO:0007669"/>
    <property type="project" value="UniProtKB-ARBA"/>
</dbReference>
<evidence type="ECO:0000313" key="8">
    <source>
        <dbReference type="Proteomes" id="UP000011220"/>
    </source>
</evidence>
<comment type="cofactor">
    <cofactor evidence="6">
        <name>a divalent metal cation</name>
        <dbReference type="ChEBI" id="CHEBI:60240"/>
    </cofactor>
</comment>
<dbReference type="KEGG" id="csd:Clst_2149"/>
<keyword evidence="6" id="KW-0963">Cytoplasm</keyword>
<dbReference type="HAMAP" id="MF_00361">
    <property type="entry name" value="NAD_kinase"/>
    <property type="match status" value="1"/>
</dbReference>
<keyword evidence="3 6" id="KW-0521">NADP</keyword>
<reference evidence="7 8" key="1">
    <citation type="journal article" date="2013" name="Genome Announc.">
        <title>Complete genome sequence of Clostridium stercorarium subsp. stercorarium strain DSM 8532, a thermophilic degrader of plant cell wall fibers.</title>
        <authorList>
            <person name="Poehlein A."/>
            <person name="Zverlov V.V."/>
            <person name="Daniel R."/>
            <person name="Schwarz W.H."/>
            <person name="Liebl W."/>
        </authorList>
    </citation>
    <scope>NUCLEOTIDE SEQUENCE [LARGE SCALE GENOMIC DNA]</scope>
    <source>
        <strain evidence="8">ATCC 35414 / DSM 8532 / NCIMB 11754</strain>
    </source>
</reference>
<dbReference type="STRING" id="1121335.Cst_c22450"/>
<dbReference type="GO" id="GO:0019674">
    <property type="term" value="P:NAD+ metabolic process"/>
    <property type="evidence" value="ECO:0007669"/>
    <property type="project" value="InterPro"/>
</dbReference>
<dbReference type="GO" id="GO:0006741">
    <property type="term" value="P:NADP+ biosynthetic process"/>
    <property type="evidence" value="ECO:0007669"/>
    <property type="project" value="UniProtKB-UniRule"/>
</dbReference>
<keyword evidence="1 6" id="KW-0808">Transferase</keyword>
<organism evidence="7 8">
    <name type="scientific">Thermoclostridium stercorarium (strain ATCC 35414 / DSM 8532 / NCIMB 11754)</name>
    <name type="common">Clostridium stercorarium</name>
    <dbReference type="NCBI Taxonomy" id="1121335"/>
    <lineage>
        <taxon>Bacteria</taxon>
        <taxon>Bacillati</taxon>
        <taxon>Bacillota</taxon>
        <taxon>Clostridia</taxon>
        <taxon>Eubacteriales</taxon>
        <taxon>Oscillospiraceae</taxon>
        <taxon>Thermoclostridium</taxon>
    </lineage>
</organism>
<evidence type="ECO:0000313" key="7">
    <source>
        <dbReference type="EMBL" id="AGC69205.1"/>
    </source>
</evidence>
<dbReference type="PANTHER" id="PTHR20275:SF0">
    <property type="entry name" value="NAD KINASE"/>
    <property type="match status" value="1"/>
</dbReference>
<dbReference type="PATRIC" id="fig|1121335.3.peg.2251"/>
<dbReference type="RefSeq" id="WP_015359884.1">
    <property type="nucleotide sequence ID" value="NC_020134.1"/>
</dbReference>
<dbReference type="EC" id="2.7.1.23" evidence="6"/>
<comment type="caution">
    <text evidence="6">Lacks conserved residue(s) required for the propagation of feature annotation.</text>
</comment>
<dbReference type="GO" id="GO:0046872">
    <property type="term" value="F:metal ion binding"/>
    <property type="evidence" value="ECO:0007669"/>
    <property type="project" value="UniProtKB-UniRule"/>
</dbReference>
<dbReference type="GO" id="GO:0005737">
    <property type="term" value="C:cytoplasm"/>
    <property type="evidence" value="ECO:0007669"/>
    <property type="project" value="UniProtKB-SubCell"/>
</dbReference>
<evidence type="ECO:0000256" key="4">
    <source>
        <dbReference type="ARBA" id="ARBA00023027"/>
    </source>
</evidence>
<comment type="subcellular location">
    <subcellularLocation>
        <location evidence="6">Cytoplasm</location>
    </subcellularLocation>
</comment>
<feature type="binding site" evidence="6">
    <location>
        <begin position="69"/>
        <end position="70"/>
    </location>
    <ligand>
        <name>NAD(+)</name>
        <dbReference type="ChEBI" id="CHEBI:57540"/>
    </ligand>
</feature>
<dbReference type="Proteomes" id="UP000011220">
    <property type="component" value="Chromosome"/>
</dbReference>
<dbReference type="SUPFAM" id="SSF111331">
    <property type="entry name" value="NAD kinase/diacylglycerol kinase-like"/>
    <property type="match status" value="1"/>
</dbReference>
<gene>
    <name evidence="7" type="primary">ppnK</name>
    <name evidence="6" type="synonym">nadK</name>
    <name evidence="7" type="ordered locus">Cst_c22450</name>
</gene>
<dbReference type="EMBL" id="CP004044">
    <property type="protein sequence ID" value="AGC69205.1"/>
    <property type="molecule type" value="Genomic_DNA"/>
</dbReference>
<dbReference type="Pfam" id="PF20143">
    <property type="entry name" value="NAD_kinase_C"/>
    <property type="match status" value="1"/>
</dbReference>
<evidence type="ECO:0000256" key="3">
    <source>
        <dbReference type="ARBA" id="ARBA00022857"/>
    </source>
</evidence>
<dbReference type="GO" id="GO:0003951">
    <property type="term" value="F:NAD+ kinase activity"/>
    <property type="evidence" value="ECO:0007669"/>
    <property type="project" value="UniProtKB-UniRule"/>
</dbReference>
<feature type="binding site" evidence="6">
    <location>
        <begin position="184"/>
        <end position="189"/>
    </location>
    <ligand>
        <name>NAD(+)</name>
        <dbReference type="ChEBI" id="CHEBI:57540"/>
    </ligand>
</feature>
<dbReference type="Pfam" id="PF01513">
    <property type="entry name" value="NAD_kinase"/>
    <property type="match status" value="1"/>
</dbReference>
<keyword evidence="2 6" id="KW-0418">Kinase</keyword>
<comment type="function">
    <text evidence="6">Involved in the regulation of the intracellular balance of NAD and NADP, and is a key enzyme in the biosynthesis of NADP. Catalyzes specifically the phosphorylation on 2'-hydroxyl of the adenosine moiety of NAD to yield NADP.</text>
</comment>
<dbReference type="Gene3D" id="2.60.200.30">
    <property type="entry name" value="Probable inorganic polyphosphate/atp-NAD kinase, domain 2"/>
    <property type="match status" value="1"/>
</dbReference>
<dbReference type="InterPro" id="IPR017437">
    <property type="entry name" value="ATP-NAD_kinase_PpnK-typ_C"/>
</dbReference>
<protein>
    <recommendedName>
        <fullName evidence="6">NAD kinase</fullName>
        <ecNumber evidence="6">2.7.1.23</ecNumber>
    </recommendedName>
    <alternativeName>
        <fullName evidence="6">ATP-dependent NAD kinase</fullName>
    </alternativeName>
</protein>
<evidence type="ECO:0000256" key="1">
    <source>
        <dbReference type="ARBA" id="ARBA00022679"/>
    </source>
</evidence>
<evidence type="ECO:0000256" key="5">
    <source>
        <dbReference type="ARBA" id="ARBA00047925"/>
    </source>
</evidence>
<comment type="catalytic activity">
    <reaction evidence="5 6">
        <text>NAD(+) + ATP = ADP + NADP(+) + H(+)</text>
        <dbReference type="Rhea" id="RHEA:18629"/>
        <dbReference type="ChEBI" id="CHEBI:15378"/>
        <dbReference type="ChEBI" id="CHEBI:30616"/>
        <dbReference type="ChEBI" id="CHEBI:57540"/>
        <dbReference type="ChEBI" id="CHEBI:58349"/>
        <dbReference type="ChEBI" id="CHEBI:456216"/>
        <dbReference type="EC" id="2.7.1.23"/>
    </reaction>
</comment>
<feature type="binding site" evidence="6">
    <location>
        <position position="173"/>
    </location>
    <ligand>
        <name>NAD(+)</name>
        <dbReference type="ChEBI" id="CHEBI:57540"/>
    </ligand>
</feature>